<dbReference type="Proteomes" id="UP000472240">
    <property type="component" value="Chromosome 25"/>
</dbReference>
<dbReference type="Ensembl" id="ENSRFET00010028343.1">
    <property type="protein sequence ID" value="ENSRFEP00010026080.1"/>
    <property type="gene ID" value="ENSRFEG00010017328.1"/>
</dbReference>
<name>A0A671FKL6_RHIFE</name>
<reference evidence="1 2" key="2">
    <citation type="journal article" date="2018" name="Annu Rev Anim Biosci">
        <title>Bat Biology, Genomes, and the Bat1K Project: To Generate Chromosome-Level Genomes for All Living Bat Species.</title>
        <authorList>
            <person name="Teeling E.C."/>
            <person name="Vernes S.C."/>
            <person name="Davalos L.M."/>
            <person name="Ray D.A."/>
            <person name="Gilbert M.T.P."/>
            <person name="Myers E."/>
        </authorList>
    </citation>
    <scope>NUCLEOTIDE SEQUENCE</scope>
</reference>
<accession>A0A671FKL6</accession>
<dbReference type="GeneTree" id="ENSGT00390000015147"/>
<dbReference type="InterPro" id="IPR039471">
    <property type="entry name" value="CXorf65-like"/>
</dbReference>
<protein>
    <submittedName>
        <fullName evidence="1">Uncharacterized protein</fullName>
    </submittedName>
</protein>
<dbReference type="OMA" id="RTWMTSV"/>
<reference evidence="2" key="3">
    <citation type="submission" date="2018-12" db="EMBL/GenBank/DDBJ databases">
        <title>G10K-VGP greater horseshoe bat female genome, primary haplotype.</title>
        <authorList>
            <person name="Teeling E."/>
            <person name="Myers G."/>
            <person name="Vernes S."/>
            <person name="Pippel M."/>
            <person name="Winkler S."/>
            <person name="Fedrigo O."/>
            <person name="Rhie A."/>
            <person name="Koren S."/>
            <person name="Phillippy A."/>
            <person name="Lewin H."/>
            <person name="Damas J."/>
            <person name="Howe K."/>
            <person name="Mountcastle J."/>
            <person name="Jarvis E.D."/>
        </authorList>
    </citation>
    <scope>NUCLEOTIDE SEQUENCE [LARGE SCALE GENOMIC DNA]</scope>
</reference>
<evidence type="ECO:0000313" key="2">
    <source>
        <dbReference type="Proteomes" id="UP000472240"/>
    </source>
</evidence>
<dbReference type="AlphaFoldDB" id="A0A671FKL6"/>
<dbReference type="PANTHER" id="PTHR33887">
    <property type="entry name" value="PB1 DOMAIN-CONTAINING PROTEIN"/>
    <property type="match status" value="1"/>
</dbReference>
<reference evidence="1" key="4">
    <citation type="submission" date="2025-08" db="UniProtKB">
        <authorList>
            <consortium name="Ensembl"/>
        </authorList>
    </citation>
    <scope>IDENTIFICATION</scope>
</reference>
<dbReference type="InParanoid" id="A0A671FKL6"/>
<reference evidence="1 2" key="1">
    <citation type="journal article" date="2015" name="Annu Rev Anim Biosci">
        <title>The Genome 10K Project: a way forward.</title>
        <authorList>
            <person name="Koepfli K.P."/>
            <person name="Paten B."/>
            <person name="O'Brien S.J."/>
            <person name="Koepfli K.P."/>
            <person name="Paten B."/>
            <person name="Antunes A."/>
            <person name="Belov K."/>
            <person name="Bustamante C."/>
            <person name="Castoe T.A."/>
            <person name="Clawson H."/>
            <person name="Crawford A.J."/>
            <person name="Diekhans M."/>
            <person name="Distel D."/>
            <person name="Durbin R."/>
            <person name="Earl D."/>
            <person name="Fujita M.K."/>
            <person name="Gamble T."/>
            <person name="Georges A."/>
            <person name="Gemmell N."/>
            <person name="Gilbert M.T."/>
            <person name="Graves J.M."/>
            <person name="Green R.E."/>
            <person name="Hickey G."/>
            <person name="Jarvis E.D."/>
            <person name="Johnson W."/>
            <person name="Komissarov A."/>
            <person name="Korf I."/>
            <person name="Kuhn R."/>
            <person name="Larkin D.M."/>
            <person name="Lewin H."/>
            <person name="Lopez J.V."/>
            <person name="Ma J."/>
            <person name="Marques-Bonet T."/>
            <person name="Miller W."/>
            <person name="Murphy R."/>
            <person name="Pevzner P."/>
            <person name="Shapiro B."/>
            <person name="Steiner C."/>
            <person name="Tamazian G."/>
            <person name="Venkatesh B."/>
            <person name="Wang J."/>
            <person name="Wayne R."/>
            <person name="Wiley E."/>
            <person name="Yang H."/>
            <person name="Zhang G."/>
            <person name="Haussler D."/>
            <person name="Ryder O."/>
            <person name="O'Brien S.J."/>
        </authorList>
    </citation>
    <scope>NUCLEOTIDE SEQUENCE</scope>
</reference>
<sequence>VFITVLFGAGCRELVNPCCNLVTLIACPASHPDLPATIALLAEDGHLVNLDKGLVGAPWAPSTGSPLLQEHGTYVLVQIISKVGLLPAMSPYWRTWMTDVQSWQVSVMIEPWGRKGATSPQP</sequence>
<organism evidence="1 2">
    <name type="scientific">Rhinolophus ferrumequinum</name>
    <name type="common">Greater horseshoe bat</name>
    <dbReference type="NCBI Taxonomy" id="59479"/>
    <lineage>
        <taxon>Eukaryota</taxon>
        <taxon>Metazoa</taxon>
        <taxon>Chordata</taxon>
        <taxon>Craniata</taxon>
        <taxon>Vertebrata</taxon>
        <taxon>Euteleostomi</taxon>
        <taxon>Mammalia</taxon>
        <taxon>Eutheria</taxon>
        <taxon>Laurasiatheria</taxon>
        <taxon>Chiroptera</taxon>
        <taxon>Yinpterochiroptera</taxon>
        <taxon>Rhinolophoidea</taxon>
        <taxon>Rhinolophidae</taxon>
        <taxon>Rhinolophinae</taxon>
        <taxon>Rhinolophus</taxon>
    </lineage>
</organism>
<dbReference type="Pfam" id="PF15874">
    <property type="entry name" value="Il2rg"/>
    <property type="match status" value="1"/>
</dbReference>
<keyword evidence="2" id="KW-1185">Reference proteome</keyword>
<proteinExistence type="predicted"/>
<evidence type="ECO:0000313" key="1">
    <source>
        <dbReference type="Ensembl" id="ENSRFEP00010026080.1"/>
    </source>
</evidence>
<dbReference type="PANTHER" id="PTHR33887:SF1">
    <property type="entry name" value="GENE 867-RELATED"/>
    <property type="match status" value="1"/>
</dbReference>
<reference evidence="1" key="5">
    <citation type="submission" date="2025-09" db="UniProtKB">
        <authorList>
            <consortium name="Ensembl"/>
        </authorList>
    </citation>
    <scope>IDENTIFICATION</scope>
</reference>